<proteinExistence type="predicted"/>
<dbReference type="Pfam" id="PF00196">
    <property type="entry name" value="GerE"/>
    <property type="match status" value="1"/>
</dbReference>
<reference evidence="6 7" key="1">
    <citation type="journal article" date="2021" name="Environ. Microbiol.">
        <title>Genetic insights into the dark matter of the mammalian gut microbiota through targeted genome reconstruction.</title>
        <authorList>
            <person name="Lugli G.A."/>
            <person name="Alessandri G."/>
            <person name="Milani C."/>
            <person name="Viappiani A."/>
            <person name="Fontana F."/>
            <person name="Tarracchini C."/>
            <person name="Mancabelli L."/>
            <person name="Argentini C."/>
            <person name="Ruiz L."/>
            <person name="Margolles A."/>
            <person name="van Sinderen D."/>
            <person name="Turroni F."/>
            <person name="Ventura M."/>
        </authorList>
    </citation>
    <scope>NUCLEOTIDE SEQUENCE [LARGE SCALE GENOMIC DNA]</scope>
    <source>
        <strain evidence="6 7">MA2</strain>
    </source>
</reference>
<feature type="region of interest" description="Disordered" evidence="3">
    <location>
        <begin position="1"/>
        <end position="29"/>
    </location>
</feature>
<evidence type="ECO:0000313" key="6">
    <source>
        <dbReference type="EMBL" id="MBT1173399.1"/>
    </source>
</evidence>
<dbReference type="SMART" id="SM00421">
    <property type="entry name" value="HTH_LUXR"/>
    <property type="match status" value="1"/>
</dbReference>
<dbReference type="Gene3D" id="1.10.10.10">
    <property type="entry name" value="Winged helix-like DNA-binding domain superfamily/Winged helix DNA-binding domain"/>
    <property type="match status" value="1"/>
</dbReference>
<dbReference type="InterPro" id="IPR001789">
    <property type="entry name" value="Sig_transdc_resp-reg_receiver"/>
</dbReference>
<dbReference type="PROSITE" id="PS00622">
    <property type="entry name" value="HTH_LUXR_1"/>
    <property type="match status" value="1"/>
</dbReference>
<dbReference type="EMBL" id="JAFEJS010000009">
    <property type="protein sequence ID" value="MBT1173399.1"/>
    <property type="molecule type" value="Genomic_DNA"/>
</dbReference>
<dbReference type="PANTHER" id="PTHR43214">
    <property type="entry name" value="TWO-COMPONENT RESPONSE REGULATOR"/>
    <property type="match status" value="1"/>
</dbReference>
<evidence type="ECO:0000256" key="2">
    <source>
        <dbReference type="PROSITE-ProRule" id="PRU00169"/>
    </source>
</evidence>
<protein>
    <submittedName>
        <fullName evidence="6">Response regulator transcription factor</fullName>
    </submittedName>
</protein>
<keyword evidence="1" id="KW-0238">DNA-binding</keyword>
<name>A0ABS5UR65_9BIFI</name>
<dbReference type="PROSITE" id="PS50110">
    <property type="entry name" value="RESPONSE_REGULATORY"/>
    <property type="match status" value="1"/>
</dbReference>
<dbReference type="Proteomes" id="UP000773064">
    <property type="component" value="Unassembled WGS sequence"/>
</dbReference>
<feature type="domain" description="HTH luxR-type" evidence="4">
    <location>
        <begin position="200"/>
        <end position="265"/>
    </location>
</feature>
<feature type="domain" description="Response regulatory" evidence="5">
    <location>
        <begin position="37"/>
        <end position="158"/>
    </location>
</feature>
<dbReference type="SUPFAM" id="SSF52172">
    <property type="entry name" value="CheY-like"/>
    <property type="match status" value="1"/>
</dbReference>
<evidence type="ECO:0000259" key="4">
    <source>
        <dbReference type="PROSITE" id="PS50043"/>
    </source>
</evidence>
<dbReference type="InterPro" id="IPR000792">
    <property type="entry name" value="Tscrpt_reg_LuxR_C"/>
</dbReference>
<dbReference type="InterPro" id="IPR036388">
    <property type="entry name" value="WH-like_DNA-bd_sf"/>
</dbReference>
<organism evidence="6 7">
    <name type="scientific">Bifidobacterium santillanense</name>
    <dbReference type="NCBI Taxonomy" id="2809028"/>
    <lineage>
        <taxon>Bacteria</taxon>
        <taxon>Bacillati</taxon>
        <taxon>Actinomycetota</taxon>
        <taxon>Actinomycetes</taxon>
        <taxon>Bifidobacteriales</taxon>
        <taxon>Bifidobacteriaceae</taxon>
        <taxon>Bifidobacterium</taxon>
    </lineage>
</organism>
<evidence type="ECO:0000256" key="1">
    <source>
        <dbReference type="ARBA" id="ARBA00023125"/>
    </source>
</evidence>
<keyword evidence="2" id="KW-0597">Phosphoprotein</keyword>
<gene>
    <name evidence="6" type="ORF">JS528_08575</name>
</gene>
<dbReference type="CDD" id="cd06170">
    <property type="entry name" value="LuxR_C_like"/>
    <property type="match status" value="1"/>
</dbReference>
<dbReference type="Gene3D" id="3.40.50.2300">
    <property type="match status" value="1"/>
</dbReference>
<evidence type="ECO:0000259" key="5">
    <source>
        <dbReference type="PROSITE" id="PS50110"/>
    </source>
</evidence>
<dbReference type="SMART" id="SM00448">
    <property type="entry name" value="REC"/>
    <property type="match status" value="1"/>
</dbReference>
<evidence type="ECO:0000313" key="7">
    <source>
        <dbReference type="Proteomes" id="UP000773064"/>
    </source>
</evidence>
<feature type="compositionally biased region" description="Basic and acidic residues" evidence="3">
    <location>
        <begin position="1"/>
        <end position="25"/>
    </location>
</feature>
<dbReference type="RefSeq" id="WP_214358652.1">
    <property type="nucleotide sequence ID" value="NZ_JAFEJS010000009.1"/>
</dbReference>
<feature type="region of interest" description="Disordered" evidence="3">
    <location>
        <begin position="164"/>
        <end position="184"/>
    </location>
</feature>
<dbReference type="InterPro" id="IPR016032">
    <property type="entry name" value="Sig_transdc_resp-reg_C-effctor"/>
</dbReference>
<dbReference type="SUPFAM" id="SSF46894">
    <property type="entry name" value="C-terminal effector domain of the bipartite response regulators"/>
    <property type="match status" value="1"/>
</dbReference>
<accession>A0ABS5UR65</accession>
<dbReference type="Pfam" id="PF00072">
    <property type="entry name" value="Response_reg"/>
    <property type="match status" value="1"/>
</dbReference>
<sequence length="272" mass="28756">MTQRYTDFRDRTDGSSDACGRESSHAADGTAPARPIALAIVDNDVLALSALADYLRTVLPNVDVLWSVESAAAALRRLRSGRSDAIPDVMLIDMSMPGMDGPALIRTIRERDGRMTLLAMTSFPLDMYARAAAEAGAQGIVAKRDPRGIAAAIRRIRAARGIGPRASAGADTGRSPTTSSTVSVTFGSPKAAFERLAASGPQGLERLTDIENTIIGMCRRGMTSTEIGAELGMAAPTVDTHLKRACAKAGARNRVQLVAMWVEANGMGRRTA</sequence>
<evidence type="ECO:0000256" key="3">
    <source>
        <dbReference type="SAM" id="MobiDB-lite"/>
    </source>
</evidence>
<feature type="modified residue" description="4-aspartylphosphate" evidence="2">
    <location>
        <position position="93"/>
    </location>
</feature>
<dbReference type="InterPro" id="IPR011006">
    <property type="entry name" value="CheY-like_superfamily"/>
</dbReference>
<dbReference type="PRINTS" id="PR00038">
    <property type="entry name" value="HTHLUXR"/>
</dbReference>
<dbReference type="PROSITE" id="PS50043">
    <property type="entry name" value="HTH_LUXR_2"/>
    <property type="match status" value="1"/>
</dbReference>
<comment type="caution">
    <text evidence="6">The sequence shown here is derived from an EMBL/GenBank/DDBJ whole genome shotgun (WGS) entry which is preliminary data.</text>
</comment>
<dbReference type="InterPro" id="IPR039420">
    <property type="entry name" value="WalR-like"/>
</dbReference>
<keyword evidence="7" id="KW-1185">Reference proteome</keyword>